<evidence type="ECO:0000256" key="8">
    <source>
        <dbReference type="SAM" id="MobiDB-lite"/>
    </source>
</evidence>
<dbReference type="InterPro" id="IPR005474">
    <property type="entry name" value="Transketolase_N"/>
</dbReference>
<gene>
    <name evidence="10" type="ORF">LUZ63_023458</name>
</gene>
<feature type="compositionally biased region" description="Basic and acidic residues" evidence="8">
    <location>
        <begin position="115"/>
        <end position="130"/>
    </location>
</feature>
<evidence type="ECO:0000256" key="3">
    <source>
        <dbReference type="ARBA" id="ARBA00017172"/>
    </source>
</evidence>
<dbReference type="InterPro" id="IPR009014">
    <property type="entry name" value="Transketo_C/PFOR_II"/>
</dbReference>
<dbReference type="PANTHER" id="PTHR43825:SF3">
    <property type="entry name" value="PYRUVATE DEHYDROGENASE E1 COMPONENT"/>
    <property type="match status" value="1"/>
</dbReference>
<dbReference type="Pfam" id="PF17831">
    <property type="entry name" value="PDH_E1_M"/>
    <property type="match status" value="1"/>
</dbReference>
<dbReference type="EC" id="1.2.4.1" evidence="2"/>
<dbReference type="InterPro" id="IPR055152">
    <property type="entry name" value="Transketolase-like_C_2"/>
</dbReference>
<proteinExistence type="predicted"/>
<dbReference type="CDD" id="cd02017">
    <property type="entry name" value="TPP_E1_EcPDC_like"/>
    <property type="match status" value="1"/>
</dbReference>
<accession>A0A9P9Z415</accession>
<evidence type="ECO:0000256" key="4">
    <source>
        <dbReference type="ARBA" id="ARBA00023002"/>
    </source>
</evidence>
<dbReference type="GO" id="GO:0003677">
    <property type="term" value="F:DNA binding"/>
    <property type="evidence" value="ECO:0007669"/>
    <property type="project" value="InterPro"/>
</dbReference>
<dbReference type="InterPro" id="IPR010982">
    <property type="entry name" value="Lambda_DNA-bd_dom_sf"/>
</dbReference>
<keyword evidence="4" id="KW-0560">Oxidoreductase</keyword>
<comment type="caution">
    <text evidence="10">The sequence shown here is derived from an EMBL/GenBank/DDBJ whole genome shotgun (WGS) entry which is preliminary data.</text>
</comment>
<protein>
    <recommendedName>
        <fullName evidence="3">Pyruvate dehydrogenase E1 component</fullName>
        <ecNumber evidence="2">1.2.4.1</ecNumber>
    </recommendedName>
</protein>
<dbReference type="Gene3D" id="3.40.50.920">
    <property type="match status" value="1"/>
</dbReference>
<comment type="cofactor">
    <cofactor evidence="1">
        <name>thiamine diphosphate</name>
        <dbReference type="ChEBI" id="CHEBI:58937"/>
    </cofactor>
</comment>
<dbReference type="SUPFAM" id="SSF47413">
    <property type="entry name" value="lambda repressor-like DNA-binding domains"/>
    <property type="match status" value="1"/>
</dbReference>
<dbReference type="Gene3D" id="1.10.260.40">
    <property type="entry name" value="lambda repressor-like DNA-binding domains"/>
    <property type="match status" value="1"/>
</dbReference>
<dbReference type="PANTHER" id="PTHR43825">
    <property type="entry name" value="PYRUVATE DEHYDROGENASE E1 COMPONENT"/>
    <property type="match status" value="1"/>
</dbReference>
<dbReference type="SUPFAM" id="SSF52518">
    <property type="entry name" value="Thiamin diphosphate-binding fold (THDP-binding)"/>
    <property type="match status" value="2"/>
</dbReference>
<dbReference type="InterPro" id="IPR004660">
    <property type="entry name" value="PDH_E1"/>
</dbReference>
<evidence type="ECO:0000256" key="1">
    <source>
        <dbReference type="ARBA" id="ARBA00001964"/>
    </source>
</evidence>
<dbReference type="InterPro" id="IPR041621">
    <property type="entry name" value="PDH_E1_M"/>
</dbReference>
<dbReference type="Gene3D" id="3.40.50.970">
    <property type="match status" value="3"/>
</dbReference>
<evidence type="ECO:0000256" key="2">
    <source>
        <dbReference type="ARBA" id="ARBA00012281"/>
    </source>
</evidence>
<name>A0A9P9Z415_9POAL</name>
<dbReference type="Proteomes" id="UP001151287">
    <property type="component" value="Unassembled WGS sequence"/>
</dbReference>
<feature type="compositionally biased region" description="Acidic residues" evidence="8">
    <location>
        <begin position="137"/>
        <end position="146"/>
    </location>
</feature>
<reference evidence="10" key="1">
    <citation type="journal article" date="2022" name="Cell">
        <title>Repeat-based holocentromeres influence genome architecture and karyotype evolution.</title>
        <authorList>
            <person name="Hofstatter P.G."/>
            <person name="Thangavel G."/>
            <person name="Lux T."/>
            <person name="Neumann P."/>
            <person name="Vondrak T."/>
            <person name="Novak P."/>
            <person name="Zhang M."/>
            <person name="Costa L."/>
            <person name="Castellani M."/>
            <person name="Scott A."/>
            <person name="Toegelov H."/>
            <person name="Fuchs J."/>
            <person name="Mata-Sucre Y."/>
            <person name="Dias Y."/>
            <person name="Vanzela A.L.L."/>
            <person name="Huettel B."/>
            <person name="Almeida C.C.S."/>
            <person name="Simkova H."/>
            <person name="Souza G."/>
            <person name="Pedrosa-Harand A."/>
            <person name="Macas J."/>
            <person name="Mayer K.F.X."/>
            <person name="Houben A."/>
            <person name="Marques A."/>
        </authorList>
    </citation>
    <scope>NUCLEOTIDE SEQUENCE</scope>
    <source>
        <strain evidence="10">RhyBre1mFocal</strain>
    </source>
</reference>
<dbReference type="InterPro" id="IPR029061">
    <property type="entry name" value="THDP-binding"/>
</dbReference>
<dbReference type="NCBIfam" id="TIGR00759">
    <property type="entry name" value="aceE"/>
    <property type="match status" value="1"/>
</dbReference>
<feature type="region of interest" description="Disordered" evidence="8">
    <location>
        <begin position="911"/>
        <end position="930"/>
    </location>
</feature>
<dbReference type="AlphaFoldDB" id="A0A9P9Z415"/>
<dbReference type="OrthoDB" id="397265at2759"/>
<keyword evidence="11" id="KW-1185">Reference proteome</keyword>
<keyword evidence="6" id="KW-0670">Pyruvate</keyword>
<evidence type="ECO:0000256" key="6">
    <source>
        <dbReference type="ARBA" id="ARBA00023317"/>
    </source>
</evidence>
<dbReference type="InterPro" id="IPR051157">
    <property type="entry name" value="PDH/Transketolase"/>
</dbReference>
<keyword evidence="5" id="KW-0786">Thiamine pyrophosphate</keyword>
<evidence type="ECO:0000313" key="10">
    <source>
        <dbReference type="EMBL" id="KAJ1681336.1"/>
    </source>
</evidence>
<dbReference type="FunFam" id="3.40.50.970:FF:000011">
    <property type="entry name" value="Pyruvate dehydrogenase E1 component"/>
    <property type="match status" value="1"/>
</dbReference>
<comment type="catalytic activity">
    <reaction evidence="7">
        <text>N(6)-[(R)-lipoyl]-L-lysyl-[protein] + pyruvate + H(+) = N(6)-[(R)-S(8)-acetyldihydrolipoyl]-L-lysyl-[protein] + CO2</text>
        <dbReference type="Rhea" id="RHEA:19189"/>
        <dbReference type="Rhea" id="RHEA-COMP:10474"/>
        <dbReference type="Rhea" id="RHEA-COMP:10478"/>
        <dbReference type="ChEBI" id="CHEBI:15361"/>
        <dbReference type="ChEBI" id="CHEBI:15378"/>
        <dbReference type="ChEBI" id="CHEBI:16526"/>
        <dbReference type="ChEBI" id="CHEBI:83099"/>
        <dbReference type="ChEBI" id="CHEBI:83111"/>
        <dbReference type="EC" id="1.2.4.1"/>
    </reaction>
</comment>
<dbReference type="Pfam" id="PF22613">
    <property type="entry name" value="Transketolase_C_1"/>
    <property type="match status" value="1"/>
</dbReference>
<dbReference type="SUPFAM" id="SSF52922">
    <property type="entry name" value="TK C-terminal domain-like"/>
    <property type="match status" value="1"/>
</dbReference>
<feature type="region of interest" description="Disordered" evidence="8">
    <location>
        <begin position="112"/>
        <end position="146"/>
    </location>
</feature>
<sequence>MTSEVAVVEPLADLDAQIGRRVHQLMWDRQMTQTAFAARVGMDQSSVAKRLRGKLGWSASHLVQAAAVLSTTVGYLVGEGDGVGPAGIEPTTSTRCVRSRVTTCAEASHAYPWHDLPDDERSPVTVHDQDPYSQDSLDSDPEETGEWQESLQQLVAAKGHGRGREIMLSLLKTSHDLHLGVPMVPTTDYLNTIAPENEPEFPGDEEIERRYRAWIRWNAAITVHRAQRPGIGVGGHISTYASSAALYEVGFNHFFRGADHPSGGDQIFIQGHASPGAYARAYLEGRLTEATARRLPAGEVGRSQRSAVAMTNKYLANRGIKDVADSHVWAFLGDGEMDEVESRGQLQVAANEGLDNLTFVINANLQRLDGPVRGNGKIIQELESFFRGAGWNVIKVVWGREWDDLLARDTDGALRNLMNITPDGDYQTYKTENGAYVRENFFGRDERALALVKDYTDDQIWSLKRGGHDYRKVYAAYKAAMEHKGQPTVIIAKTIKGYGLGPHFEGRNATHQMKKMTLDDLKLFRDSMHIPITDAQLEENPYQPPYYNPGEQDEAIQYLLERRRDLGGFVPERRSTHVGLTLPDDGAYALPKKGSGTQEVATTMAFVRLLKDLLRVKGFGNRIVPIIPDEARTFGMDAFFPTAKIYNPNGQHYTSVDRDLLLAYKESPEGQIVHVGINEAGAMAAFTGIGTSYSTHGEPLIPVYVFYSMFGFQRTGDAQWAAGDQMARGFIVGATAGRTTLTGEGLQHADGHSHLLAATNPATVSYDPAYGYEIAHIVRSGIERMYGGEHPDPNVMYYLTVYNEPLVQPAEPENVDVEGIVRGIHRISVAEGDGPRAQIFASGVGVPWALEAQELLRNDWGVQADVWSVTSWTELRRDGLAADEHNFLHPEQDRRTAYLTQKLQGAAGTCRGRQRFHAGRSRPDPSLGAEQLRHARGRRVRVLRHARGGAPVSSRSTVRRWSSAPSRLWPTRALSIAPSPRRRSRSTACTT</sequence>
<feature type="region of interest" description="Disordered" evidence="8">
    <location>
        <begin position="972"/>
        <end position="991"/>
    </location>
</feature>
<feature type="domain" description="HTH cro/C1-type" evidence="9">
    <location>
        <begin position="29"/>
        <end position="76"/>
    </location>
</feature>
<evidence type="ECO:0000256" key="7">
    <source>
        <dbReference type="ARBA" id="ARBA00051231"/>
    </source>
</evidence>
<dbReference type="InterPro" id="IPR035807">
    <property type="entry name" value="PDC_E1_N"/>
</dbReference>
<evidence type="ECO:0000313" key="11">
    <source>
        <dbReference type="Proteomes" id="UP001151287"/>
    </source>
</evidence>
<evidence type="ECO:0000256" key="5">
    <source>
        <dbReference type="ARBA" id="ARBA00023052"/>
    </source>
</evidence>
<organism evidence="10 11">
    <name type="scientific">Rhynchospora breviuscula</name>
    <dbReference type="NCBI Taxonomy" id="2022672"/>
    <lineage>
        <taxon>Eukaryota</taxon>
        <taxon>Viridiplantae</taxon>
        <taxon>Streptophyta</taxon>
        <taxon>Embryophyta</taxon>
        <taxon>Tracheophyta</taxon>
        <taxon>Spermatophyta</taxon>
        <taxon>Magnoliopsida</taxon>
        <taxon>Liliopsida</taxon>
        <taxon>Poales</taxon>
        <taxon>Cyperaceae</taxon>
        <taxon>Cyperoideae</taxon>
        <taxon>Rhynchosporeae</taxon>
        <taxon>Rhynchospora</taxon>
    </lineage>
</organism>
<dbReference type="GO" id="GO:0004739">
    <property type="term" value="F:pyruvate dehydrogenase (acetyl-transferring) activity"/>
    <property type="evidence" value="ECO:0007669"/>
    <property type="project" value="UniProtKB-EC"/>
</dbReference>
<dbReference type="SMART" id="SM00530">
    <property type="entry name" value="HTH_XRE"/>
    <property type="match status" value="1"/>
</dbReference>
<evidence type="ECO:0000259" key="9">
    <source>
        <dbReference type="PROSITE" id="PS50943"/>
    </source>
</evidence>
<dbReference type="InterPro" id="IPR001387">
    <property type="entry name" value="Cro/C1-type_HTH"/>
</dbReference>
<dbReference type="EMBL" id="JAMQYH010001107">
    <property type="protein sequence ID" value="KAJ1681336.1"/>
    <property type="molecule type" value="Genomic_DNA"/>
</dbReference>
<dbReference type="CDD" id="cd00093">
    <property type="entry name" value="HTH_XRE"/>
    <property type="match status" value="1"/>
</dbReference>
<dbReference type="Pfam" id="PF00456">
    <property type="entry name" value="Transketolase_N"/>
    <property type="match status" value="1"/>
</dbReference>
<dbReference type="PROSITE" id="PS50943">
    <property type="entry name" value="HTH_CROC1"/>
    <property type="match status" value="1"/>
</dbReference>